<gene>
    <name evidence="2" type="ORF">LR48_Vigan316s000200</name>
</gene>
<dbReference type="EMBL" id="KQ258340">
    <property type="protein sequence ID" value="KOM26760.1"/>
    <property type="molecule type" value="Genomic_DNA"/>
</dbReference>
<proteinExistence type="predicted"/>
<accession>A0A0L9T826</accession>
<dbReference type="AlphaFoldDB" id="A0A0L9T826"/>
<evidence type="ECO:0000313" key="2">
    <source>
        <dbReference type="EMBL" id="KOM26760.1"/>
    </source>
</evidence>
<feature type="region of interest" description="Disordered" evidence="1">
    <location>
        <begin position="198"/>
        <end position="218"/>
    </location>
</feature>
<protein>
    <submittedName>
        <fullName evidence="2">Uncharacterized protein</fullName>
    </submittedName>
</protein>
<dbReference type="Proteomes" id="UP000053144">
    <property type="component" value="Unassembled WGS sequence"/>
</dbReference>
<dbReference type="Gramene" id="KOM26760">
    <property type="protein sequence ID" value="KOM26760"/>
    <property type="gene ID" value="LR48_Vigan316s000200"/>
</dbReference>
<reference evidence="3" key="1">
    <citation type="journal article" date="2015" name="Proc. Natl. Acad. Sci. U.S.A.">
        <title>Genome sequencing of adzuki bean (Vigna angularis) provides insight into high starch and low fat accumulation and domestication.</title>
        <authorList>
            <person name="Yang K."/>
            <person name="Tian Z."/>
            <person name="Chen C."/>
            <person name="Luo L."/>
            <person name="Zhao B."/>
            <person name="Wang Z."/>
            <person name="Yu L."/>
            <person name="Li Y."/>
            <person name="Sun Y."/>
            <person name="Li W."/>
            <person name="Chen Y."/>
            <person name="Li Y."/>
            <person name="Zhang Y."/>
            <person name="Ai D."/>
            <person name="Zhao J."/>
            <person name="Shang C."/>
            <person name="Ma Y."/>
            <person name="Wu B."/>
            <person name="Wang M."/>
            <person name="Gao L."/>
            <person name="Sun D."/>
            <person name="Zhang P."/>
            <person name="Guo F."/>
            <person name="Wang W."/>
            <person name="Li Y."/>
            <person name="Wang J."/>
            <person name="Varshney R.K."/>
            <person name="Wang J."/>
            <person name="Ling H.Q."/>
            <person name="Wan P."/>
        </authorList>
    </citation>
    <scope>NUCLEOTIDE SEQUENCE</scope>
    <source>
        <strain evidence="3">cv. Jingnong 6</strain>
    </source>
</reference>
<evidence type="ECO:0000313" key="3">
    <source>
        <dbReference type="Proteomes" id="UP000053144"/>
    </source>
</evidence>
<feature type="compositionally biased region" description="Basic and acidic residues" evidence="1">
    <location>
        <begin position="206"/>
        <end position="218"/>
    </location>
</feature>
<sequence>MGNEIGLVAWIKSVQSADIVGDARYIETAWDIQELNTFICHRDALECSERLPYSGNQVNVSLSCQPSSQKCLLLFGIVSRKLFLPNRNGEESCRYSPETLLLLCSAHLPSPLSASLPAAAGAPEVEGPSTFSFNYLPITHGSIQSQSSYLVVETEQPALLRPNADSFVETDRGELCRGRTQKSLSRPNAEELVENQTLSRPTAENFVDRPRRTTDRGELCRDPSFVETQLKALSWSTA</sequence>
<organism evidence="2 3">
    <name type="scientific">Phaseolus angularis</name>
    <name type="common">Azuki bean</name>
    <name type="synonym">Vigna angularis</name>
    <dbReference type="NCBI Taxonomy" id="3914"/>
    <lineage>
        <taxon>Eukaryota</taxon>
        <taxon>Viridiplantae</taxon>
        <taxon>Streptophyta</taxon>
        <taxon>Embryophyta</taxon>
        <taxon>Tracheophyta</taxon>
        <taxon>Spermatophyta</taxon>
        <taxon>Magnoliopsida</taxon>
        <taxon>eudicotyledons</taxon>
        <taxon>Gunneridae</taxon>
        <taxon>Pentapetalae</taxon>
        <taxon>rosids</taxon>
        <taxon>fabids</taxon>
        <taxon>Fabales</taxon>
        <taxon>Fabaceae</taxon>
        <taxon>Papilionoideae</taxon>
        <taxon>50 kb inversion clade</taxon>
        <taxon>NPAAA clade</taxon>
        <taxon>indigoferoid/millettioid clade</taxon>
        <taxon>Phaseoleae</taxon>
        <taxon>Vigna</taxon>
    </lineage>
</organism>
<name>A0A0L9T826_PHAAN</name>
<evidence type="ECO:0000256" key="1">
    <source>
        <dbReference type="SAM" id="MobiDB-lite"/>
    </source>
</evidence>